<evidence type="ECO:0000313" key="1">
    <source>
        <dbReference type="EMBL" id="KII61932.1"/>
    </source>
</evidence>
<dbReference type="Proteomes" id="UP000031668">
    <property type="component" value="Unassembled WGS sequence"/>
</dbReference>
<proteinExistence type="predicted"/>
<comment type="caution">
    <text evidence="1">The sequence shown here is derived from an EMBL/GenBank/DDBJ whole genome shotgun (WGS) entry which is preliminary data.</text>
</comment>
<organism evidence="1 2">
    <name type="scientific">Thelohanellus kitauei</name>
    <name type="common">Myxosporean</name>
    <dbReference type="NCBI Taxonomy" id="669202"/>
    <lineage>
        <taxon>Eukaryota</taxon>
        <taxon>Metazoa</taxon>
        <taxon>Cnidaria</taxon>
        <taxon>Myxozoa</taxon>
        <taxon>Myxosporea</taxon>
        <taxon>Bivalvulida</taxon>
        <taxon>Platysporina</taxon>
        <taxon>Myxobolidae</taxon>
        <taxon>Thelohanellus</taxon>
    </lineage>
</organism>
<reference evidence="1 2" key="1">
    <citation type="journal article" date="2014" name="Genome Biol. Evol.">
        <title>The genome of the myxosporean Thelohanellus kitauei shows adaptations to nutrient acquisition within its fish host.</title>
        <authorList>
            <person name="Yang Y."/>
            <person name="Xiong J."/>
            <person name="Zhou Z."/>
            <person name="Huo F."/>
            <person name="Miao W."/>
            <person name="Ran C."/>
            <person name="Liu Y."/>
            <person name="Zhang J."/>
            <person name="Feng J."/>
            <person name="Wang M."/>
            <person name="Wang M."/>
            <person name="Wang L."/>
            <person name="Yao B."/>
        </authorList>
    </citation>
    <scope>NUCLEOTIDE SEQUENCE [LARGE SCALE GENOMIC DNA]</scope>
    <source>
        <strain evidence="1">Wuqing</strain>
    </source>
</reference>
<dbReference type="EMBL" id="JWZT01005177">
    <property type="protein sequence ID" value="KII61932.1"/>
    <property type="molecule type" value="Genomic_DNA"/>
</dbReference>
<accession>A0A0C2IYK6</accession>
<gene>
    <name evidence="1" type="ORF">RF11_07540</name>
</gene>
<keyword evidence="2" id="KW-1185">Reference proteome</keyword>
<protein>
    <submittedName>
        <fullName evidence="1">Uncharacterized protein</fullName>
    </submittedName>
</protein>
<dbReference type="AlphaFoldDB" id="A0A0C2IYK6"/>
<name>A0A0C2IYK6_THEKT</name>
<sequence>MKFEPDREYCARLLFMVLKMIYHLRFLDELRFDIICCMISLLPPYYVTSRELKIHYSYVKSPKYESNARLIYVHPAVTNSTNQRCYVTSRYHYIPTLFPYLKKHTLLHPLYNAKCDVKGQSIGFEPMTHR</sequence>
<evidence type="ECO:0000313" key="2">
    <source>
        <dbReference type="Proteomes" id="UP000031668"/>
    </source>
</evidence>